<sequence length="239" mass="27685">MTVPEEQLLVTGRIRSRVNKQWYPYTMRVLKESDLPSVLELYDFVVENIEDSDMLWRYANETVVDFLGQDGIVAGVFVDRTLVGFRVMYFHHEGDPNNPLLCNRSSYGKTAHLALCVVHPEFRGNSLQKHMGVHLLRVAQASRPFPTMCSIVSPHNYPSISDKFSLNMVVVKLMPKFRRIWRYIFYRDMDTPITAVDKKLIFAASYDYPRQIELLEQGYYGVQLGTSSGETGLFFRKLR</sequence>
<dbReference type="InterPro" id="IPR016181">
    <property type="entry name" value="Acyl_CoA_acyltransferase"/>
</dbReference>
<evidence type="ECO:0000259" key="1">
    <source>
        <dbReference type="PROSITE" id="PS51186"/>
    </source>
</evidence>
<dbReference type="EMBL" id="FWXI01000021">
    <property type="protein sequence ID" value="SMD05364.1"/>
    <property type="molecule type" value="Genomic_DNA"/>
</dbReference>
<feature type="domain" description="N-acetyltransferase" evidence="1">
    <location>
        <begin position="25"/>
        <end position="194"/>
    </location>
</feature>
<dbReference type="RefSeq" id="WP_084577609.1">
    <property type="nucleotide sequence ID" value="NZ_CP155572.1"/>
</dbReference>
<protein>
    <recommendedName>
        <fullName evidence="1">N-acetyltransferase domain-containing protein</fullName>
    </recommendedName>
</protein>
<accession>A0A1W2E6I7</accession>
<reference evidence="2 3" key="1">
    <citation type="submission" date="2017-04" db="EMBL/GenBank/DDBJ databases">
        <authorList>
            <person name="Afonso C.L."/>
            <person name="Miller P.J."/>
            <person name="Scott M.A."/>
            <person name="Spackman E."/>
            <person name="Goraichik I."/>
            <person name="Dimitrov K.M."/>
            <person name="Suarez D.L."/>
            <person name="Swayne D.E."/>
        </authorList>
    </citation>
    <scope>NUCLEOTIDE SEQUENCE [LARGE SCALE GENOMIC DNA]</scope>
    <source>
        <strain evidence="2 3">DSM 5090</strain>
    </source>
</reference>
<dbReference type="SUPFAM" id="SSF55729">
    <property type="entry name" value="Acyl-CoA N-acyltransferases (Nat)"/>
    <property type="match status" value="1"/>
</dbReference>
<organism evidence="2 3">
    <name type="scientific">Sporomusa malonica</name>
    <dbReference type="NCBI Taxonomy" id="112901"/>
    <lineage>
        <taxon>Bacteria</taxon>
        <taxon>Bacillati</taxon>
        <taxon>Bacillota</taxon>
        <taxon>Negativicutes</taxon>
        <taxon>Selenomonadales</taxon>
        <taxon>Sporomusaceae</taxon>
        <taxon>Sporomusa</taxon>
    </lineage>
</organism>
<dbReference type="AlphaFoldDB" id="A0A1W2E6I7"/>
<gene>
    <name evidence="2" type="ORF">SAMN04488500_12142</name>
</gene>
<dbReference type="PROSITE" id="PS51186">
    <property type="entry name" value="GNAT"/>
    <property type="match status" value="1"/>
</dbReference>
<dbReference type="Gene3D" id="3.40.630.30">
    <property type="match status" value="1"/>
</dbReference>
<dbReference type="GO" id="GO:0016747">
    <property type="term" value="F:acyltransferase activity, transferring groups other than amino-acyl groups"/>
    <property type="evidence" value="ECO:0007669"/>
    <property type="project" value="InterPro"/>
</dbReference>
<keyword evidence="3" id="KW-1185">Reference proteome</keyword>
<dbReference type="InterPro" id="IPR000182">
    <property type="entry name" value="GNAT_dom"/>
</dbReference>
<proteinExistence type="predicted"/>
<evidence type="ECO:0000313" key="2">
    <source>
        <dbReference type="EMBL" id="SMD05364.1"/>
    </source>
</evidence>
<name>A0A1W2E6I7_9FIRM</name>
<evidence type="ECO:0000313" key="3">
    <source>
        <dbReference type="Proteomes" id="UP000192738"/>
    </source>
</evidence>
<dbReference type="Proteomes" id="UP000192738">
    <property type="component" value="Unassembled WGS sequence"/>
</dbReference>
<dbReference type="OrthoDB" id="8750087at2"/>
<dbReference type="STRING" id="112901.SAMN04488500_12142"/>